<comment type="caution">
    <text evidence="2">The sequence shown here is derived from an EMBL/GenBank/DDBJ whole genome shotgun (WGS) entry which is preliminary data.</text>
</comment>
<sequence>MLLVGASGFVGRHVRERLRAVPGVELVVSGRSLGPARLDLAATALPELSGLLADVRPTAVVNCAGVIHGPAAELVAGNVTGVARLVRAMGDAVPGARLVQVGSAAEYGAHAVPVREDAECRPLGEYGLTKLAGTELVRAAARDGQDAVVLRLFNPIGPGAPVTSVTGRLIAGLRAGGELRLGGTGDVRDFVDVRDAADAIVAAALAPGRLPPVLNLGTGRGVTVRELVTVMIEVADWRGHVVLDDDGGSALPWSCADVAAIRAVLGWQAGTGLRDSLADAWGVAG</sequence>
<dbReference type="AlphaFoldDB" id="A0A5M3W6N6"/>
<dbReference type="Gene3D" id="3.40.50.720">
    <property type="entry name" value="NAD(P)-binding Rossmann-like Domain"/>
    <property type="match status" value="1"/>
</dbReference>
<dbReference type="PANTHER" id="PTHR43245:SF13">
    <property type="entry name" value="UDP-D-APIOSE_UDP-D-XYLOSE SYNTHASE 2"/>
    <property type="match status" value="1"/>
</dbReference>
<dbReference type="InterPro" id="IPR001509">
    <property type="entry name" value="Epimerase_deHydtase"/>
</dbReference>
<evidence type="ECO:0000259" key="1">
    <source>
        <dbReference type="Pfam" id="PF01370"/>
    </source>
</evidence>
<dbReference type="EMBL" id="BLAD01000070">
    <property type="protein sequence ID" value="GES03602.1"/>
    <property type="molecule type" value="Genomic_DNA"/>
</dbReference>
<evidence type="ECO:0000313" key="2">
    <source>
        <dbReference type="EMBL" id="GES03602.1"/>
    </source>
</evidence>
<name>A0A5M3W6N6_9ACTN</name>
<dbReference type="InterPro" id="IPR050177">
    <property type="entry name" value="Lipid_A_modif_metabolic_enz"/>
</dbReference>
<evidence type="ECO:0000313" key="3">
    <source>
        <dbReference type="Proteomes" id="UP000334990"/>
    </source>
</evidence>
<gene>
    <name evidence="2" type="ORF">Acor_56680</name>
</gene>
<dbReference type="Proteomes" id="UP000334990">
    <property type="component" value="Unassembled WGS sequence"/>
</dbReference>
<proteinExistence type="predicted"/>
<dbReference type="Pfam" id="PF01370">
    <property type="entry name" value="Epimerase"/>
    <property type="match status" value="1"/>
</dbReference>
<organism evidence="2 3">
    <name type="scientific">Acrocarpospora corrugata</name>
    <dbReference type="NCBI Taxonomy" id="35763"/>
    <lineage>
        <taxon>Bacteria</taxon>
        <taxon>Bacillati</taxon>
        <taxon>Actinomycetota</taxon>
        <taxon>Actinomycetes</taxon>
        <taxon>Streptosporangiales</taxon>
        <taxon>Streptosporangiaceae</taxon>
        <taxon>Acrocarpospora</taxon>
    </lineage>
</organism>
<dbReference type="PANTHER" id="PTHR43245">
    <property type="entry name" value="BIFUNCTIONAL POLYMYXIN RESISTANCE PROTEIN ARNA"/>
    <property type="match status" value="1"/>
</dbReference>
<dbReference type="InterPro" id="IPR036291">
    <property type="entry name" value="NAD(P)-bd_dom_sf"/>
</dbReference>
<dbReference type="SUPFAM" id="SSF51735">
    <property type="entry name" value="NAD(P)-binding Rossmann-fold domains"/>
    <property type="match status" value="1"/>
</dbReference>
<reference evidence="2 3" key="1">
    <citation type="submission" date="2019-10" db="EMBL/GenBank/DDBJ databases">
        <title>Whole genome shotgun sequence of Acrocarpospora corrugata NBRC 13972.</title>
        <authorList>
            <person name="Ichikawa N."/>
            <person name="Kimura A."/>
            <person name="Kitahashi Y."/>
            <person name="Komaki H."/>
            <person name="Oguchi A."/>
        </authorList>
    </citation>
    <scope>NUCLEOTIDE SEQUENCE [LARGE SCALE GENOMIC DNA]</scope>
    <source>
        <strain evidence="2 3">NBRC 13972</strain>
    </source>
</reference>
<protein>
    <recommendedName>
        <fullName evidence="1">NAD-dependent epimerase/dehydratase domain-containing protein</fullName>
    </recommendedName>
</protein>
<feature type="domain" description="NAD-dependent epimerase/dehydratase" evidence="1">
    <location>
        <begin position="1"/>
        <end position="217"/>
    </location>
</feature>
<accession>A0A5M3W6N6</accession>
<keyword evidence="3" id="KW-1185">Reference proteome</keyword>